<feature type="binding site" evidence="10">
    <location>
        <position position="474"/>
    </location>
    <ligand>
        <name>Mn(2+)</name>
        <dbReference type="ChEBI" id="CHEBI:29035"/>
    </ligand>
</feature>
<comment type="similarity">
    <text evidence="2 7">Belongs to the LTA synthase family.</text>
</comment>
<feature type="binding site" evidence="9">
    <location>
        <position position="415"/>
    </location>
    <ligand>
        <name>substrate</name>
    </ligand>
</feature>
<dbReference type="InterPro" id="IPR050448">
    <property type="entry name" value="OpgB/LTA_synthase_biosynth"/>
</dbReference>
<dbReference type="EMBL" id="CP026118">
    <property type="protein sequence ID" value="QAS53072.1"/>
    <property type="molecule type" value="Genomic_DNA"/>
</dbReference>
<keyword evidence="9" id="KW-0479">Metal-binding</keyword>
<evidence type="ECO:0000256" key="5">
    <source>
        <dbReference type="ARBA" id="ARBA00022989"/>
    </source>
</evidence>
<dbReference type="InterPro" id="IPR017850">
    <property type="entry name" value="Alkaline_phosphatase_core_sf"/>
</dbReference>
<evidence type="ECO:0000256" key="6">
    <source>
        <dbReference type="ARBA" id="ARBA00023136"/>
    </source>
</evidence>
<feature type="binding site" evidence="10">
    <location>
        <position position="300"/>
    </location>
    <ligand>
        <name>Mn(2+)</name>
        <dbReference type="ChEBI" id="CHEBI:29035"/>
    </ligand>
</feature>
<dbReference type="Gene3D" id="3.40.720.10">
    <property type="entry name" value="Alkaline Phosphatase, subunit A"/>
    <property type="match status" value="1"/>
</dbReference>
<dbReference type="KEGG" id="hli:HLI_13185"/>
<evidence type="ECO:0000256" key="8">
    <source>
        <dbReference type="PIRSR" id="PIRSR005091-1"/>
    </source>
</evidence>
<evidence type="ECO:0000256" key="10">
    <source>
        <dbReference type="PIRSR" id="PIRSR005091-3"/>
    </source>
</evidence>
<protein>
    <recommendedName>
        <fullName evidence="12">Sulfatase N-terminal domain-containing protein</fullName>
    </recommendedName>
</protein>
<evidence type="ECO:0000259" key="12">
    <source>
        <dbReference type="Pfam" id="PF00884"/>
    </source>
</evidence>
<name>A0A410MEB0_9BACI</name>
<dbReference type="Gene3D" id="3.30.1120.170">
    <property type="match status" value="1"/>
</dbReference>
<comment type="subcellular location">
    <subcellularLocation>
        <location evidence="1">Cell membrane</location>
        <topology evidence="1">Multi-pass membrane protein</topology>
    </subcellularLocation>
</comment>
<dbReference type="RefSeq" id="WP_128525350.1">
    <property type="nucleotide sequence ID" value="NZ_CANLVY010000001.1"/>
</dbReference>
<evidence type="ECO:0000256" key="11">
    <source>
        <dbReference type="SAM" id="Phobius"/>
    </source>
</evidence>
<evidence type="ECO:0000256" key="7">
    <source>
        <dbReference type="PIRNR" id="PIRNR005091"/>
    </source>
</evidence>
<keyword evidence="3 7" id="KW-1003">Cell membrane</keyword>
<feature type="binding site" evidence="10">
    <location>
        <position position="258"/>
    </location>
    <ligand>
        <name>Mn(2+)</name>
        <dbReference type="ChEBI" id="CHEBI:29035"/>
    </ligand>
</feature>
<dbReference type="CDD" id="cd16015">
    <property type="entry name" value="LTA_synthase"/>
    <property type="match status" value="1"/>
</dbReference>
<evidence type="ECO:0000256" key="4">
    <source>
        <dbReference type="ARBA" id="ARBA00022692"/>
    </source>
</evidence>
<dbReference type="InterPro" id="IPR012160">
    <property type="entry name" value="LtaS-like"/>
</dbReference>
<proteinExistence type="inferred from homology"/>
<reference evidence="13 14" key="1">
    <citation type="submission" date="2018-01" db="EMBL/GenBank/DDBJ databases">
        <title>The whole genome sequencing and assembly of Halobacillus litoralis ERB031 strain.</title>
        <authorList>
            <person name="Lee S.-J."/>
            <person name="Park M.-K."/>
            <person name="Kim J.-Y."/>
            <person name="Lee Y.-J."/>
            <person name="Yi H."/>
            <person name="Bahn Y.-S."/>
            <person name="Kim J.F."/>
            <person name="Lee D.-W."/>
        </authorList>
    </citation>
    <scope>NUCLEOTIDE SEQUENCE [LARGE SCALE GENOMIC DNA]</scope>
    <source>
        <strain evidence="13 14">ERB 031</strain>
    </source>
</reference>
<dbReference type="PANTHER" id="PTHR47371:SF1">
    <property type="entry name" value="LIPOTEICHOIC ACID SYNTHASE-LIKE YQGS"/>
    <property type="match status" value="1"/>
</dbReference>
<dbReference type="SUPFAM" id="SSF53649">
    <property type="entry name" value="Alkaline phosphatase-like"/>
    <property type="match status" value="1"/>
</dbReference>
<evidence type="ECO:0000256" key="2">
    <source>
        <dbReference type="ARBA" id="ARBA00009983"/>
    </source>
</evidence>
<feature type="transmembrane region" description="Helical" evidence="11">
    <location>
        <begin position="121"/>
        <end position="143"/>
    </location>
</feature>
<evidence type="ECO:0000256" key="9">
    <source>
        <dbReference type="PIRSR" id="PIRSR005091-2"/>
    </source>
</evidence>
<feature type="transmembrane region" description="Helical" evidence="11">
    <location>
        <begin position="76"/>
        <end position="94"/>
    </location>
</feature>
<feature type="domain" description="Sulfatase N-terminal" evidence="12">
    <location>
        <begin position="250"/>
        <end position="538"/>
    </location>
</feature>
<dbReference type="PIRSF" id="PIRSF005091">
    <property type="entry name" value="Mmb_sulf_HI1246"/>
    <property type="match status" value="1"/>
</dbReference>
<organism evidence="13 14">
    <name type="scientific">Halobacillus litoralis</name>
    <dbReference type="NCBI Taxonomy" id="45668"/>
    <lineage>
        <taxon>Bacteria</taxon>
        <taxon>Bacillati</taxon>
        <taxon>Bacillota</taxon>
        <taxon>Bacilli</taxon>
        <taxon>Bacillales</taxon>
        <taxon>Bacillaceae</taxon>
        <taxon>Halobacillus</taxon>
    </lineage>
</organism>
<feature type="transmembrane region" description="Helical" evidence="11">
    <location>
        <begin position="158"/>
        <end position="176"/>
    </location>
</feature>
<dbReference type="GO" id="GO:0046872">
    <property type="term" value="F:metal ion binding"/>
    <property type="evidence" value="ECO:0007669"/>
    <property type="project" value="UniProtKB-KW"/>
</dbReference>
<keyword evidence="4 11" id="KW-0812">Transmembrane</keyword>
<evidence type="ECO:0000256" key="3">
    <source>
        <dbReference type="ARBA" id="ARBA00022475"/>
    </source>
</evidence>
<keyword evidence="6 7" id="KW-0472">Membrane</keyword>
<dbReference type="PANTHER" id="PTHR47371">
    <property type="entry name" value="LIPOTEICHOIC ACID SYNTHASE"/>
    <property type="match status" value="1"/>
</dbReference>
<dbReference type="Proteomes" id="UP000287756">
    <property type="component" value="Chromosome"/>
</dbReference>
<feature type="active site" evidence="8">
    <location>
        <position position="300"/>
    </location>
</feature>
<sequence length="641" mass="73473">MFTKNKYFNKKTGLKLLVYAVVIGMFWLKMSYIQSNIFSLNVENANEASILAFNPLSSIFLIFGLGILLGGRRGMFVSYILGSLLLYVNILFYREYSDFITIPMLNQVANLADLGGSIGTILNYSDILLFVDVLIAAFLLFYLKPSRFQAFKPKRREGIILAVVAIPLFIVNLQWAETERTDLLERTFDRNMLVKYIGVINYHVYDAVLQGKTEMKKTLADSNELVPAINYLNENKKKDSNHLEGVAEGKNVIAISLESTQTFVVDNTLHGEELTPYFNDLKEEGAYFDNFYHQVKQGRTSDSEFLLANSLYPLNRGAVFFTHSGNEYEALPSLLSENGYFTNVMHANDKTFWNRNVMYDSLGYDDFISKEDYEVTQEKSHGWGYLDEYFFEDSLNKMKDMDKPFFSKMITLTNHYPFTLPEEKKYIEEGETSSGTLNRYFQTIRYQDEALKQFVENFKDSKLYDNTILVIYGDHFGISENHKEAMGEYLGKDINDFEQFQLQRVPLLIYGKGIEPQENHTVGGQIDLRPTLTNLLGIEDENPIQFGNDLMDKDRRELMITRDGDFANEEYVGIQGACYDRETGNPAEDGACEEGFDAAQEELEISDSIIYGDLLRYLDETEMVNSEEQQASSEEKGSVQP</sequence>
<dbReference type="GO" id="GO:0005886">
    <property type="term" value="C:plasma membrane"/>
    <property type="evidence" value="ECO:0007669"/>
    <property type="project" value="UniProtKB-SubCell"/>
</dbReference>
<accession>A0A410MEB0</accession>
<feature type="transmembrane region" description="Helical" evidence="11">
    <location>
        <begin position="48"/>
        <end position="69"/>
    </location>
</feature>
<feature type="binding site" evidence="10">
    <location>
        <position position="475"/>
    </location>
    <ligand>
        <name>Mn(2+)</name>
        <dbReference type="ChEBI" id="CHEBI:29035"/>
    </ligand>
</feature>
<dbReference type="InterPro" id="IPR000917">
    <property type="entry name" value="Sulfatase_N"/>
</dbReference>
<evidence type="ECO:0000313" key="13">
    <source>
        <dbReference type="EMBL" id="QAS53072.1"/>
    </source>
</evidence>
<feature type="transmembrane region" description="Helical" evidence="11">
    <location>
        <begin position="12"/>
        <end position="28"/>
    </location>
</feature>
<dbReference type="AlphaFoldDB" id="A0A410MEB0"/>
<dbReference type="OrthoDB" id="5901192at2"/>
<evidence type="ECO:0000313" key="14">
    <source>
        <dbReference type="Proteomes" id="UP000287756"/>
    </source>
</evidence>
<gene>
    <name evidence="13" type="ORF">HLI_13185</name>
</gene>
<keyword evidence="9" id="KW-0464">Manganese</keyword>
<dbReference type="Pfam" id="PF00884">
    <property type="entry name" value="Sulfatase"/>
    <property type="match status" value="1"/>
</dbReference>
<evidence type="ECO:0000256" key="1">
    <source>
        <dbReference type="ARBA" id="ARBA00004651"/>
    </source>
</evidence>
<keyword evidence="5 11" id="KW-1133">Transmembrane helix</keyword>